<keyword evidence="10" id="KW-1185">Reference proteome</keyword>
<reference evidence="9 10" key="1">
    <citation type="submission" date="2016-04" db="EMBL/GenBank/DDBJ databases">
        <title>Genome sequence of Clostridium magnum DSM 2767.</title>
        <authorList>
            <person name="Poehlein A."/>
            <person name="Uhlig R."/>
            <person name="Fischer R."/>
            <person name="Bahl H."/>
            <person name="Daniel R."/>
        </authorList>
    </citation>
    <scope>NUCLEOTIDE SEQUENCE [LARGE SCALE GENOMIC DNA]</scope>
    <source>
        <strain evidence="9 10">DSM 2767</strain>
    </source>
</reference>
<evidence type="ECO:0000256" key="1">
    <source>
        <dbReference type="ARBA" id="ARBA00001917"/>
    </source>
</evidence>
<keyword evidence="5" id="KW-0249">Electron transport</keyword>
<dbReference type="Pfam" id="PF01613">
    <property type="entry name" value="Flavin_Reduct"/>
    <property type="match status" value="1"/>
</dbReference>
<sequence>MLTEFNNICKHDKFMIDNKAFYKLSYGLYVVSSVSEGKKNAQIANTVFQITSDPLMVAVSINKQNLTNEYIHKSKVIGISVLSVETPMEFIGQFGFRSGRDTDKFVGISYKIGESGVPIVLDNAAVYFELEVEKELDVSTHTVFVGRVLNAEVLKDMDQMSYQYYQDIKSGKIQMNLHDSMDKTEKPIKVTGDMPKYQCSICGYIYDSSVGDLGSGISAGTLFENISDNWSCPVCGMPKDKFVQVS</sequence>
<dbReference type="EMBL" id="LWAE01000003">
    <property type="protein sequence ID" value="KZL91355.1"/>
    <property type="molecule type" value="Genomic_DNA"/>
</dbReference>
<evidence type="ECO:0000259" key="8">
    <source>
        <dbReference type="PROSITE" id="PS50903"/>
    </source>
</evidence>
<evidence type="ECO:0000256" key="4">
    <source>
        <dbReference type="ARBA" id="ARBA00022723"/>
    </source>
</evidence>
<dbReference type="InterPro" id="IPR012349">
    <property type="entry name" value="Split_barrel_FMN-bd"/>
</dbReference>
<dbReference type="PATRIC" id="fig|1121326.3.peg.3141"/>
<dbReference type="GO" id="GO:0005506">
    <property type="term" value="F:iron ion binding"/>
    <property type="evidence" value="ECO:0007669"/>
    <property type="project" value="InterPro"/>
</dbReference>
<evidence type="ECO:0000313" key="10">
    <source>
        <dbReference type="Proteomes" id="UP000076603"/>
    </source>
</evidence>
<evidence type="ECO:0000313" key="9">
    <source>
        <dbReference type="EMBL" id="KZL91355.1"/>
    </source>
</evidence>
<dbReference type="PANTHER" id="PTHR43567:SF1">
    <property type="entry name" value="FLAVOREDOXIN"/>
    <property type="match status" value="1"/>
</dbReference>
<evidence type="ECO:0000256" key="2">
    <source>
        <dbReference type="ARBA" id="ARBA00022448"/>
    </source>
</evidence>
<accession>A0A161WI19</accession>
<gene>
    <name evidence="9" type="primary">hrb</name>
    <name evidence="9" type="ORF">CLMAG_31140</name>
</gene>
<dbReference type="STRING" id="1121326.CLMAG_31140"/>
<evidence type="ECO:0000256" key="6">
    <source>
        <dbReference type="ARBA" id="ARBA00023004"/>
    </source>
</evidence>
<comment type="cofactor">
    <cofactor evidence="1">
        <name>FMN</name>
        <dbReference type="ChEBI" id="CHEBI:58210"/>
    </cofactor>
</comment>
<dbReference type="SUPFAM" id="SSF50475">
    <property type="entry name" value="FMN-binding split barrel"/>
    <property type="match status" value="1"/>
</dbReference>
<dbReference type="GO" id="GO:0010181">
    <property type="term" value="F:FMN binding"/>
    <property type="evidence" value="ECO:0007669"/>
    <property type="project" value="InterPro"/>
</dbReference>
<protein>
    <submittedName>
        <fullName evidence="9">High molecular weight rubredoxin</fullName>
    </submittedName>
</protein>
<organism evidence="9 10">
    <name type="scientific">Clostridium magnum DSM 2767</name>
    <dbReference type="NCBI Taxonomy" id="1121326"/>
    <lineage>
        <taxon>Bacteria</taxon>
        <taxon>Bacillati</taxon>
        <taxon>Bacillota</taxon>
        <taxon>Clostridia</taxon>
        <taxon>Eubacteriales</taxon>
        <taxon>Clostridiaceae</taxon>
        <taxon>Clostridium</taxon>
    </lineage>
</organism>
<comment type="caution">
    <text evidence="9">The sequence shown here is derived from an EMBL/GenBank/DDBJ whole genome shotgun (WGS) entry which is preliminary data.</text>
</comment>
<dbReference type="PANTHER" id="PTHR43567">
    <property type="entry name" value="FLAVOREDOXIN-RELATED-RELATED"/>
    <property type="match status" value="1"/>
</dbReference>
<dbReference type="SMART" id="SM00903">
    <property type="entry name" value="Flavin_Reduct"/>
    <property type="match status" value="1"/>
</dbReference>
<feature type="domain" description="Rubredoxin-like" evidence="8">
    <location>
        <begin position="194"/>
        <end position="245"/>
    </location>
</feature>
<dbReference type="AlphaFoldDB" id="A0A161WI19"/>
<dbReference type="CDD" id="cd00730">
    <property type="entry name" value="rubredoxin"/>
    <property type="match status" value="1"/>
</dbReference>
<keyword evidence="2" id="KW-0813">Transport</keyword>
<dbReference type="InterPro" id="IPR002563">
    <property type="entry name" value="Flavin_Rdtase-like_dom"/>
</dbReference>
<keyword evidence="3" id="KW-0285">Flavoprotein</keyword>
<name>A0A161WI19_9CLOT</name>
<evidence type="ECO:0000256" key="5">
    <source>
        <dbReference type="ARBA" id="ARBA00022982"/>
    </source>
</evidence>
<dbReference type="InterPro" id="IPR024935">
    <property type="entry name" value="Rubredoxin_dom"/>
</dbReference>
<dbReference type="PROSITE" id="PS50903">
    <property type="entry name" value="RUBREDOXIN_LIKE"/>
    <property type="match status" value="1"/>
</dbReference>
<dbReference type="SUPFAM" id="SSF57802">
    <property type="entry name" value="Rubredoxin-like"/>
    <property type="match status" value="1"/>
</dbReference>
<dbReference type="GO" id="GO:0016646">
    <property type="term" value="F:oxidoreductase activity, acting on the CH-NH group of donors, NAD or NADP as acceptor"/>
    <property type="evidence" value="ECO:0007669"/>
    <property type="project" value="UniProtKB-ARBA"/>
</dbReference>
<proteinExistence type="inferred from homology"/>
<dbReference type="Gene3D" id="2.30.110.10">
    <property type="entry name" value="Electron Transport, Fmn-binding Protein, Chain A"/>
    <property type="match status" value="1"/>
</dbReference>
<dbReference type="InterPro" id="IPR018527">
    <property type="entry name" value="Rubredoxin_Fe_BS"/>
</dbReference>
<keyword evidence="6" id="KW-0408">Iron</keyword>
<comment type="similarity">
    <text evidence="7">Belongs to the flavoredoxin family.</text>
</comment>
<dbReference type="Pfam" id="PF00301">
    <property type="entry name" value="Rubredoxin"/>
    <property type="match status" value="1"/>
</dbReference>
<dbReference type="InterPro" id="IPR052174">
    <property type="entry name" value="Flavoredoxin"/>
</dbReference>
<dbReference type="Gene3D" id="2.20.28.10">
    <property type="match status" value="1"/>
</dbReference>
<dbReference type="Proteomes" id="UP000076603">
    <property type="component" value="Unassembled WGS sequence"/>
</dbReference>
<keyword evidence="4" id="KW-0479">Metal-binding</keyword>
<dbReference type="InterPro" id="IPR024934">
    <property type="entry name" value="Rubredoxin-like_dom"/>
</dbReference>
<evidence type="ECO:0000256" key="3">
    <source>
        <dbReference type="ARBA" id="ARBA00022630"/>
    </source>
</evidence>
<dbReference type="PROSITE" id="PS00202">
    <property type="entry name" value="RUBREDOXIN"/>
    <property type="match status" value="1"/>
</dbReference>
<evidence type="ECO:0000256" key="7">
    <source>
        <dbReference type="ARBA" id="ARBA00038054"/>
    </source>
</evidence>
<dbReference type="PRINTS" id="PR00163">
    <property type="entry name" value="RUBREDOXIN"/>
</dbReference>